<dbReference type="AlphaFoldDB" id="A0A372JKI4"/>
<dbReference type="SUPFAM" id="SSF46785">
    <property type="entry name" value="Winged helix' DNA-binding domain"/>
    <property type="match status" value="1"/>
</dbReference>
<name>A0A372JKI4_9ACTN</name>
<comment type="caution">
    <text evidence="2">The sequence shown here is derived from an EMBL/GenBank/DDBJ whole genome shotgun (WGS) entry which is preliminary data.</text>
</comment>
<organism evidence="2 3">
    <name type="scientific">Actinomadura logoneensis</name>
    <dbReference type="NCBI Taxonomy" id="2293572"/>
    <lineage>
        <taxon>Bacteria</taxon>
        <taxon>Bacillati</taxon>
        <taxon>Actinomycetota</taxon>
        <taxon>Actinomycetes</taxon>
        <taxon>Streptosporangiales</taxon>
        <taxon>Thermomonosporaceae</taxon>
        <taxon>Actinomadura</taxon>
    </lineage>
</organism>
<dbReference type="InterPro" id="IPR012318">
    <property type="entry name" value="HTH_CRP"/>
</dbReference>
<dbReference type="Pfam" id="PF19361">
    <property type="entry name" value="DUF5937"/>
    <property type="match status" value="1"/>
</dbReference>
<evidence type="ECO:0000313" key="2">
    <source>
        <dbReference type="EMBL" id="RFU40354.1"/>
    </source>
</evidence>
<dbReference type="Pfam" id="PF12840">
    <property type="entry name" value="HTH_20"/>
    <property type="match status" value="1"/>
</dbReference>
<feature type="domain" description="HTH crp-type" evidence="1">
    <location>
        <begin position="269"/>
        <end position="317"/>
    </location>
</feature>
<dbReference type="EMBL" id="QURH01000291">
    <property type="protein sequence ID" value="RFU40354.1"/>
    <property type="molecule type" value="Genomic_DNA"/>
</dbReference>
<evidence type="ECO:0000313" key="3">
    <source>
        <dbReference type="Proteomes" id="UP000261811"/>
    </source>
</evidence>
<dbReference type="CDD" id="cd00090">
    <property type="entry name" value="HTH_ARSR"/>
    <property type="match status" value="1"/>
</dbReference>
<dbReference type="OrthoDB" id="3460651at2"/>
<accession>A0A372JKI4</accession>
<dbReference type="InterPro" id="IPR036390">
    <property type="entry name" value="WH_DNA-bd_sf"/>
</dbReference>
<dbReference type="InterPro" id="IPR011991">
    <property type="entry name" value="ArsR-like_HTH"/>
</dbReference>
<dbReference type="InterPro" id="IPR045981">
    <property type="entry name" value="DUF5937"/>
</dbReference>
<dbReference type="Proteomes" id="UP000261811">
    <property type="component" value="Unassembled WGS sequence"/>
</dbReference>
<dbReference type="PANTHER" id="PTHR43132:SF6">
    <property type="entry name" value="HTH-TYPE TRANSCRIPTIONAL REPRESSOR CZRA"/>
    <property type="match status" value="1"/>
</dbReference>
<dbReference type="InterPro" id="IPR051011">
    <property type="entry name" value="Metal_resp_trans_reg"/>
</dbReference>
<protein>
    <submittedName>
        <fullName evidence="2">ArsR family transcriptional regulator</fullName>
    </submittedName>
</protein>
<dbReference type="GO" id="GO:0006355">
    <property type="term" value="P:regulation of DNA-templated transcription"/>
    <property type="evidence" value="ECO:0007669"/>
    <property type="project" value="InterPro"/>
</dbReference>
<dbReference type="GO" id="GO:0003677">
    <property type="term" value="F:DNA binding"/>
    <property type="evidence" value="ECO:0007669"/>
    <property type="project" value="InterPro"/>
</dbReference>
<proteinExistence type="predicted"/>
<dbReference type="RefSeq" id="WP_117358546.1">
    <property type="nucleotide sequence ID" value="NZ_QURH01000291.1"/>
</dbReference>
<reference evidence="2 3" key="1">
    <citation type="submission" date="2018-08" db="EMBL/GenBank/DDBJ databases">
        <title>Actinomadura jelena sp. nov., a novel Actinomycete isolated from soil in Chad.</title>
        <authorList>
            <person name="Shi L."/>
        </authorList>
    </citation>
    <scope>NUCLEOTIDE SEQUENCE [LARGE SCALE GENOMIC DNA]</scope>
    <source>
        <strain evidence="2 3">NEAU-G17</strain>
    </source>
</reference>
<keyword evidence="3" id="KW-1185">Reference proteome</keyword>
<dbReference type="PANTHER" id="PTHR43132">
    <property type="entry name" value="ARSENICAL RESISTANCE OPERON REPRESSOR ARSR-RELATED"/>
    <property type="match status" value="1"/>
</dbReference>
<evidence type="ECO:0000259" key="1">
    <source>
        <dbReference type="SMART" id="SM00419"/>
    </source>
</evidence>
<gene>
    <name evidence="2" type="ORF">DZF91_17595</name>
</gene>
<dbReference type="Gene3D" id="1.10.10.10">
    <property type="entry name" value="Winged helix-like DNA-binding domain superfamily/Winged helix DNA-binding domain"/>
    <property type="match status" value="1"/>
</dbReference>
<dbReference type="InterPro" id="IPR036388">
    <property type="entry name" value="WH-like_DNA-bd_sf"/>
</dbReference>
<sequence length="328" mass="35717">MYEFRLGVQDLAETSFGLSPLLELVFSLRPRVFPARHPEHLPWVRETAAAYARLDTEVLDVLFAPHGWNPDFLGPRPDGIVTDVASALAAIRTTPPEVVRRDIAVAYRHDVDAAYRRVPIPPALSGDPSAVLERICTALEEYWDACIEPYWARMRAVLEADLAHRARRLALGGAAALFAELDDRVTWAPGRVRVVIPSDLVRTVVVDVAGRGLVLVPGLFLRGAITMIDEDLPPLISYPARGRGAVWDQAAPEGPAALAELLGAPRTRLLVMLAAPASTTELARRLGVTPGAVSRHLTALHAGGLLNRTRAGRSVLYMRSPLGDQLVR</sequence>
<dbReference type="SMART" id="SM00419">
    <property type="entry name" value="HTH_CRP"/>
    <property type="match status" value="1"/>
</dbReference>